<dbReference type="GO" id="GO:0006094">
    <property type="term" value="P:gluconeogenesis"/>
    <property type="evidence" value="ECO:0007669"/>
    <property type="project" value="UniProtKB-KW"/>
</dbReference>
<dbReference type="FunFam" id="3.40.50.10490:FF:000016">
    <property type="entry name" value="Glucose-6-phosphate isomerase"/>
    <property type="match status" value="1"/>
</dbReference>
<dbReference type="PRINTS" id="PR00662">
    <property type="entry name" value="G6PISOMERASE"/>
</dbReference>
<evidence type="ECO:0000256" key="8">
    <source>
        <dbReference type="ARBA" id="ARBA00029321"/>
    </source>
</evidence>
<reference evidence="9" key="1">
    <citation type="journal article" date="2015" name="Nature">
        <title>Complex archaea that bridge the gap between prokaryotes and eukaryotes.</title>
        <authorList>
            <person name="Spang A."/>
            <person name="Saw J.H."/>
            <person name="Jorgensen S.L."/>
            <person name="Zaremba-Niedzwiedzka K."/>
            <person name="Martijn J."/>
            <person name="Lind A.E."/>
            <person name="van Eijk R."/>
            <person name="Schleper C."/>
            <person name="Guy L."/>
            <person name="Ettema T.J."/>
        </authorList>
    </citation>
    <scope>NUCLEOTIDE SEQUENCE</scope>
</reference>
<comment type="similarity">
    <text evidence="2">Belongs to the GPI family.</text>
</comment>
<dbReference type="EC" id="5.3.1.9" evidence="3"/>
<dbReference type="InterPro" id="IPR018189">
    <property type="entry name" value="Phosphoglucose_isomerase_CS"/>
</dbReference>
<dbReference type="InterPro" id="IPR035476">
    <property type="entry name" value="SIS_PGI_1"/>
</dbReference>
<dbReference type="Pfam" id="PF00342">
    <property type="entry name" value="PGI"/>
    <property type="match status" value="1"/>
</dbReference>
<evidence type="ECO:0000256" key="3">
    <source>
        <dbReference type="ARBA" id="ARBA00011952"/>
    </source>
</evidence>
<evidence type="ECO:0000313" key="9">
    <source>
        <dbReference type="EMBL" id="KKL73838.1"/>
    </source>
</evidence>
<dbReference type="PANTHER" id="PTHR11469">
    <property type="entry name" value="GLUCOSE-6-PHOSPHATE ISOMERASE"/>
    <property type="match status" value="1"/>
</dbReference>
<dbReference type="CDD" id="cd05015">
    <property type="entry name" value="SIS_PGI_1"/>
    <property type="match status" value="1"/>
</dbReference>
<comment type="pathway">
    <text evidence="1">Carbohydrate degradation; glycolysis; D-glyceraldehyde 3-phosphate and glycerone phosphate from D-glucose: step 2/4.</text>
</comment>
<dbReference type="InterPro" id="IPR035482">
    <property type="entry name" value="SIS_PGI_2"/>
</dbReference>
<evidence type="ECO:0000256" key="2">
    <source>
        <dbReference type="ARBA" id="ARBA00006604"/>
    </source>
</evidence>
<feature type="non-terminal residue" evidence="9">
    <location>
        <position position="406"/>
    </location>
</feature>
<evidence type="ECO:0000256" key="6">
    <source>
        <dbReference type="ARBA" id="ARBA00023152"/>
    </source>
</evidence>
<dbReference type="GO" id="GO:0005829">
    <property type="term" value="C:cytosol"/>
    <property type="evidence" value="ECO:0007669"/>
    <property type="project" value="TreeGrafter"/>
</dbReference>
<dbReference type="PROSITE" id="PS51463">
    <property type="entry name" value="P_GLUCOSE_ISOMERASE_3"/>
    <property type="match status" value="1"/>
</dbReference>
<keyword evidence="7" id="KW-0413">Isomerase</keyword>
<evidence type="ECO:0000256" key="7">
    <source>
        <dbReference type="ARBA" id="ARBA00023235"/>
    </source>
</evidence>
<dbReference type="SUPFAM" id="SSF53697">
    <property type="entry name" value="SIS domain"/>
    <property type="match status" value="1"/>
</dbReference>
<accession>A0A0F9EID6</accession>
<sequence>MDIKIDFTNMMADAIGDEHGITDKEIKDVNDLASKSVIELQDERRGKRHPFMDLPYQDDLIDEIEKTADEIAEGFENFVVLGIGGSALGNIALHNALNHPYYNMLDHEARNGRPKIFVMDNVDPDKFSGFLDVVDAKTTMFNVITKSGTTVETMSQFLIMSKILKNRIRKDYHKHFICTTDKKQGLMREITDREGFKSFIIPDGVGGRYSVLTPVGLLSASVSGININELLSGASSMDERCAFDDINDNPALMNALLQYISYKKRGKNILIMMAYSNALSGIVDWFCQLWSESLGKKDSISGETVNCGSTPVKAIGVTDQHSQLQLYMEGPFDKVITFLHVERFNKNIEIPKDTVDKLEYLGGHTLNDLMEAEMVGTQLALTENKRPNCTITLPEVSESTIGQLLY</sequence>
<dbReference type="AlphaFoldDB" id="A0A0F9EID6"/>
<proteinExistence type="inferred from homology"/>
<dbReference type="CDD" id="cd05016">
    <property type="entry name" value="SIS_PGI_2"/>
    <property type="match status" value="1"/>
</dbReference>
<dbReference type="Gene3D" id="3.40.50.10490">
    <property type="entry name" value="Glucose-6-phosphate isomerase like protein, domain 1"/>
    <property type="match status" value="2"/>
</dbReference>
<dbReference type="GO" id="GO:0097367">
    <property type="term" value="F:carbohydrate derivative binding"/>
    <property type="evidence" value="ECO:0007669"/>
    <property type="project" value="InterPro"/>
</dbReference>
<evidence type="ECO:0000256" key="1">
    <source>
        <dbReference type="ARBA" id="ARBA00004926"/>
    </source>
</evidence>
<dbReference type="PROSITE" id="PS00765">
    <property type="entry name" value="P_GLUCOSE_ISOMERASE_1"/>
    <property type="match status" value="1"/>
</dbReference>
<name>A0A0F9EID6_9ZZZZ</name>
<comment type="catalytic activity">
    <reaction evidence="8">
        <text>alpha-D-glucose 6-phosphate = beta-D-fructose 6-phosphate</text>
        <dbReference type="Rhea" id="RHEA:11816"/>
        <dbReference type="ChEBI" id="CHEBI:57634"/>
        <dbReference type="ChEBI" id="CHEBI:58225"/>
        <dbReference type="EC" id="5.3.1.9"/>
    </reaction>
</comment>
<gene>
    <name evidence="9" type="ORF">LCGC14_2070910</name>
</gene>
<organism evidence="9">
    <name type="scientific">marine sediment metagenome</name>
    <dbReference type="NCBI Taxonomy" id="412755"/>
    <lineage>
        <taxon>unclassified sequences</taxon>
        <taxon>metagenomes</taxon>
        <taxon>ecological metagenomes</taxon>
    </lineage>
</organism>
<comment type="caution">
    <text evidence="9">The sequence shown here is derived from an EMBL/GenBank/DDBJ whole genome shotgun (WGS) entry which is preliminary data.</text>
</comment>
<keyword evidence="4" id="KW-0312">Gluconeogenesis</keyword>
<dbReference type="InterPro" id="IPR001672">
    <property type="entry name" value="G6P_Isomerase"/>
</dbReference>
<dbReference type="InterPro" id="IPR046348">
    <property type="entry name" value="SIS_dom_sf"/>
</dbReference>
<dbReference type="GO" id="GO:0006096">
    <property type="term" value="P:glycolytic process"/>
    <property type="evidence" value="ECO:0007669"/>
    <property type="project" value="UniProtKB-UniPathway"/>
</dbReference>
<protein>
    <recommendedName>
        <fullName evidence="3">glucose-6-phosphate isomerase</fullName>
        <ecNumber evidence="3">5.3.1.9</ecNumber>
    </recommendedName>
</protein>
<dbReference type="PANTHER" id="PTHR11469:SF1">
    <property type="entry name" value="GLUCOSE-6-PHOSPHATE ISOMERASE"/>
    <property type="match status" value="1"/>
</dbReference>
<dbReference type="UniPathway" id="UPA00109">
    <property type="reaction ID" value="UER00181"/>
</dbReference>
<keyword evidence="5" id="KW-0963">Cytoplasm</keyword>
<dbReference type="GO" id="GO:0048029">
    <property type="term" value="F:monosaccharide binding"/>
    <property type="evidence" value="ECO:0007669"/>
    <property type="project" value="TreeGrafter"/>
</dbReference>
<dbReference type="GO" id="GO:0004347">
    <property type="term" value="F:glucose-6-phosphate isomerase activity"/>
    <property type="evidence" value="ECO:0007669"/>
    <property type="project" value="UniProtKB-EC"/>
</dbReference>
<keyword evidence="6" id="KW-0324">Glycolysis</keyword>
<dbReference type="GO" id="GO:0051156">
    <property type="term" value="P:glucose 6-phosphate metabolic process"/>
    <property type="evidence" value="ECO:0007669"/>
    <property type="project" value="TreeGrafter"/>
</dbReference>
<dbReference type="EMBL" id="LAZR01024839">
    <property type="protein sequence ID" value="KKL73838.1"/>
    <property type="molecule type" value="Genomic_DNA"/>
</dbReference>
<evidence type="ECO:0000256" key="5">
    <source>
        <dbReference type="ARBA" id="ARBA00022490"/>
    </source>
</evidence>
<evidence type="ECO:0000256" key="4">
    <source>
        <dbReference type="ARBA" id="ARBA00022432"/>
    </source>
</evidence>